<keyword evidence="5" id="KW-0560">Oxidoreductase</keyword>
<comment type="similarity">
    <text evidence="2">Belongs to the DODA-type extradiol aromatic ring-opening dioxygenase family.</text>
</comment>
<comment type="cofactor">
    <cofactor evidence="1">
        <name>Zn(2+)</name>
        <dbReference type="ChEBI" id="CHEBI:29105"/>
    </cofactor>
</comment>
<organism evidence="8 9">
    <name type="scientific">Pseudoxanthomonas suwonensis</name>
    <dbReference type="NCBI Taxonomy" id="314722"/>
    <lineage>
        <taxon>Bacteria</taxon>
        <taxon>Pseudomonadati</taxon>
        <taxon>Pseudomonadota</taxon>
        <taxon>Gammaproteobacteria</taxon>
        <taxon>Lysobacterales</taxon>
        <taxon>Lysobacteraceae</taxon>
        <taxon>Pseudoxanthomonas</taxon>
    </lineage>
</organism>
<evidence type="ECO:0000259" key="7">
    <source>
        <dbReference type="Pfam" id="PF02900"/>
    </source>
</evidence>
<dbReference type="EMBL" id="CP011144">
    <property type="protein sequence ID" value="AKC88196.1"/>
    <property type="molecule type" value="Genomic_DNA"/>
</dbReference>
<keyword evidence="4" id="KW-0862">Zinc</keyword>
<evidence type="ECO:0000256" key="6">
    <source>
        <dbReference type="SAM" id="MobiDB-lite"/>
    </source>
</evidence>
<feature type="domain" description="Extradiol ring-cleavage dioxygenase class III enzyme subunit B" evidence="7">
    <location>
        <begin position="29"/>
        <end position="247"/>
    </location>
</feature>
<evidence type="ECO:0000313" key="9">
    <source>
        <dbReference type="Proteomes" id="UP000033067"/>
    </source>
</evidence>
<dbReference type="CDD" id="cd07363">
    <property type="entry name" value="45_DOPA_Dioxygenase"/>
    <property type="match status" value="1"/>
</dbReference>
<dbReference type="InterPro" id="IPR004183">
    <property type="entry name" value="Xdiol_dOase_suB"/>
</dbReference>
<dbReference type="PANTHER" id="PTHR30096:SF0">
    <property type="entry name" value="4,5-DOPA DIOXYGENASE EXTRADIOL-LIKE PROTEIN"/>
    <property type="match status" value="1"/>
</dbReference>
<dbReference type="GO" id="GO:0008270">
    <property type="term" value="F:zinc ion binding"/>
    <property type="evidence" value="ECO:0007669"/>
    <property type="project" value="InterPro"/>
</dbReference>
<dbReference type="SUPFAM" id="SSF53213">
    <property type="entry name" value="LigB-like"/>
    <property type="match status" value="1"/>
</dbReference>
<evidence type="ECO:0000256" key="4">
    <source>
        <dbReference type="ARBA" id="ARBA00022833"/>
    </source>
</evidence>
<evidence type="ECO:0000256" key="2">
    <source>
        <dbReference type="ARBA" id="ARBA00007581"/>
    </source>
</evidence>
<evidence type="ECO:0000256" key="3">
    <source>
        <dbReference type="ARBA" id="ARBA00022723"/>
    </source>
</evidence>
<accession>A0A0E3UPN5</accession>
<dbReference type="Proteomes" id="UP000033067">
    <property type="component" value="Chromosome"/>
</dbReference>
<dbReference type="InterPro" id="IPR014436">
    <property type="entry name" value="Extradiol_dOase_DODA"/>
</dbReference>
<dbReference type="Gene3D" id="3.40.830.10">
    <property type="entry name" value="LigB-like"/>
    <property type="match status" value="1"/>
</dbReference>
<dbReference type="GO" id="GO:0008198">
    <property type="term" value="F:ferrous iron binding"/>
    <property type="evidence" value="ECO:0007669"/>
    <property type="project" value="InterPro"/>
</dbReference>
<sequence>MPAAFLGHGSPMNALERNRYTGAWRAFGAAVPRPRAILAVSAHWYVNATAVTAMARPRTIHDFYGFPQALFDIQYPAPGLPALVEEVADAVKPDSVGADIDGWGIDHGTWSVLVHAFPDADIPVVQLSIDARKPPEWHLALGAKLAALRERGVLVVGSGNVVHNLRAIDWHQPDGAFDWSRRFDERARELMRERPHDIPSLVSHPDYHLAVPTPDHFLPLLYIAGLAAASGRPADVLVDGYAYGSLSMTAYTLDARCQETGGDRHGAAPLATDLPPEQANV</sequence>
<dbReference type="OrthoDB" id="9790889at2"/>
<name>A0A0E3UPN5_9GAMM</name>
<proteinExistence type="inferred from homology"/>
<dbReference type="AlphaFoldDB" id="A0A0E3UPN5"/>
<dbReference type="PANTHER" id="PTHR30096">
    <property type="entry name" value="4,5-DOPA DIOXYGENASE EXTRADIOL-LIKE PROTEIN"/>
    <property type="match status" value="1"/>
</dbReference>
<keyword evidence="8" id="KW-0223">Dioxygenase</keyword>
<keyword evidence="3" id="KW-0479">Metal-binding</keyword>
<feature type="region of interest" description="Disordered" evidence="6">
    <location>
        <begin position="262"/>
        <end position="281"/>
    </location>
</feature>
<gene>
    <name evidence="8" type="ORF">WQ53_05375</name>
</gene>
<dbReference type="NCBIfam" id="NF007914">
    <property type="entry name" value="PRK10628.1"/>
    <property type="match status" value="1"/>
</dbReference>
<keyword evidence="9" id="KW-1185">Reference proteome</keyword>
<dbReference type="PIRSF" id="PIRSF006157">
    <property type="entry name" value="Doxgns_DODA"/>
    <property type="match status" value="1"/>
</dbReference>
<dbReference type="KEGG" id="psuw:WQ53_05375"/>
<evidence type="ECO:0000313" key="8">
    <source>
        <dbReference type="EMBL" id="AKC88196.1"/>
    </source>
</evidence>
<reference evidence="8 9" key="1">
    <citation type="journal article" date="2015" name="Genome Announc.">
        <title>Complete Genome Sequence of Pseudoxanthomonas suwonensis Strain J1, a Cellulose-Degrading Bacterium Isolated from Leaf- and Wood-Enriched Soil.</title>
        <authorList>
            <person name="Hou L."/>
            <person name="Jiang J."/>
            <person name="Xu Z."/>
            <person name="Zhou Y."/>
            <person name="Leung F.C."/>
        </authorList>
    </citation>
    <scope>NUCLEOTIDE SEQUENCE [LARGE SCALE GENOMIC DNA]</scope>
    <source>
        <strain evidence="8 9">J1</strain>
    </source>
</reference>
<dbReference type="Pfam" id="PF02900">
    <property type="entry name" value="LigB"/>
    <property type="match status" value="1"/>
</dbReference>
<protein>
    <submittedName>
        <fullName evidence="8">Extradiol ring-cleavage dioxygenase</fullName>
    </submittedName>
</protein>
<dbReference type="PATRIC" id="fig|314722.6.peg.1132"/>
<evidence type="ECO:0000256" key="5">
    <source>
        <dbReference type="ARBA" id="ARBA00023002"/>
    </source>
</evidence>
<evidence type="ECO:0000256" key="1">
    <source>
        <dbReference type="ARBA" id="ARBA00001947"/>
    </source>
</evidence>
<dbReference type="GO" id="GO:0016702">
    <property type="term" value="F:oxidoreductase activity, acting on single donors with incorporation of molecular oxygen, incorporation of two atoms of oxygen"/>
    <property type="evidence" value="ECO:0007669"/>
    <property type="project" value="UniProtKB-ARBA"/>
</dbReference>